<dbReference type="PANTHER" id="PTHR40943">
    <property type="entry name" value="CYTOPLASMIC PROTEIN-RELATED"/>
    <property type="match status" value="1"/>
</dbReference>
<evidence type="ECO:0000259" key="1">
    <source>
        <dbReference type="Pfam" id="PF05899"/>
    </source>
</evidence>
<name>A0A6S6QG91_9HYPH</name>
<dbReference type="Pfam" id="PF05899">
    <property type="entry name" value="Cupin_3"/>
    <property type="match status" value="1"/>
</dbReference>
<dbReference type="SUPFAM" id="SSF51182">
    <property type="entry name" value="RmlC-like cupins"/>
    <property type="match status" value="1"/>
</dbReference>
<dbReference type="RefSeq" id="WP_222876795.1">
    <property type="nucleotide sequence ID" value="NZ_AP023361.1"/>
</dbReference>
<dbReference type="PANTHER" id="PTHR40943:SF2">
    <property type="entry name" value="(S)-UREIDOGLYCINE AMINOHYDROLASE CUPIN DOMAIN-CONTAINING PROTEIN"/>
    <property type="match status" value="1"/>
</dbReference>
<accession>A0A6S6QG91</accession>
<dbReference type="InterPro" id="IPR014710">
    <property type="entry name" value="RmlC-like_jellyroll"/>
</dbReference>
<dbReference type="EMBL" id="AP023361">
    <property type="protein sequence ID" value="BCJ90143.1"/>
    <property type="molecule type" value="Genomic_DNA"/>
</dbReference>
<protein>
    <submittedName>
        <fullName evidence="2">Cupin</fullName>
    </submittedName>
</protein>
<dbReference type="KEGG" id="tso:IZ6_08780"/>
<organism evidence="2 3">
    <name type="scientific">Terrihabitans soli</name>
    <dbReference type="NCBI Taxonomy" id="708113"/>
    <lineage>
        <taxon>Bacteria</taxon>
        <taxon>Pseudomonadati</taxon>
        <taxon>Pseudomonadota</taxon>
        <taxon>Alphaproteobacteria</taxon>
        <taxon>Hyphomicrobiales</taxon>
        <taxon>Terrihabitans</taxon>
    </lineage>
</organism>
<proteinExistence type="predicted"/>
<keyword evidence="3" id="KW-1185">Reference proteome</keyword>
<dbReference type="Gene3D" id="2.60.120.10">
    <property type="entry name" value="Jelly Rolls"/>
    <property type="match status" value="1"/>
</dbReference>
<sequence>MASQILTFDLDKLVPDVASIADEKVISGKPQTRTWNFEESPDGKLYAGVWEATPGKWRVSYDEWEYCQVASGVSIVTEDGGKATTLKAGDSLILRPGFKGTWEVIETTRKTYVIRLP</sequence>
<gene>
    <name evidence="2" type="ORF">IZ6_08780</name>
</gene>
<feature type="domain" description="(S)-ureidoglycine aminohydrolase cupin" evidence="1">
    <location>
        <begin position="40"/>
        <end position="112"/>
    </location>
</feature>
<dbReference type="Proteomes" id="UP000515317">
    <property type="component" value="Chromosome"/>
</dbReference>
<reference evidence="2 3" key="1">
    <citation type="submission" date="2020-08" db="EMBL/GenBank/DDBJ databases">
        <title>Genome sequence of Rhizobiales bacterium strain IZ6.</title>
        <authorList>
            <person name="Nakai R."/>
            <person name="Naganuma T."/>
        </authorList>
    </citation>
    <scope>NUCLEOTIDE SEQUENCE [LARGE SCALE GENOMIC DNA]</scope>
    <source>
        <strain evidence="2 3">IZ6</strain>
    </source>
</reference>
<dbReference type="CDD" id="cd02227">
    <property type="entry name" value="cupin_TM1112-like"/>
    <property type="match status" value="1"/>
</dbReference>
<dbReference type="InterPro" id="IPR011051">
    <property type="entry name" value="RmlC_Cupin_sf"/>
</dbReference>
<dbReference type="InterPro" id="IPR008579">
    <property type="entry name" value="UGlyAH_Cupin_dom"/>
</dbReference>
<evidence type="ECO:0000313" key="2">
    <source>
        <dbReference type="EMBL" id="BCJ90143.1"/>
    </source>
</evidence>
<evidence type="ECO:0000313" key="3">
    <source>
        <dbReference type="Proteomes" id="UP000515317"/>
    </source>
</evidence>
<dbReference type="AlphaFoldDB" id="A0A6S6QG91"/>